<dbReference type="InterPro" id="IPR012340">
    <property type="entry name" value="NA-bd_OB-fold"/>
</dbReference>
<dbReference type="EMBL" id="AP017655">
    <property type="protein sequence ID" value="BAV63667.1"/>
    <property type="molecule type" value="Genomic_DNA"/>
</dbReference>
<gene>
    <name evidence="2" type="ORF">SCLO_1006270</name>
</gene>
<evidence type="ECO:0000313" key="2">
    <source>
        <dbReference type="EMBL" id="BAV63667.1"/>
    </source>
</evidence>
<dbReference type="KEGG" id="sclo:SCLO_1006270"/>
<dbReference type="OrthoDB" id="7470921at2"/>
<feature type="domain" description="ChsH2 C-terminal OB-fold" evidence="1">
    <location>
        <begin position="56"/>
        <end position="120"/>
    </location>
</feature>
<sequence length="138" mass="15063">MGIPIYSPTIEEPLMQGYYDGLEAGELRITANAETGEWIWYPPEVVPGRPDAVLAWRKVSPEGRAYTFTTVTRSLLPGDHKAEVPFTVVLFEPDDAPGVRVPGILVDADGVEPRCEMRLRFSPVQAGDHKIAGFAPAG</sequence>
<reference evidence="2 3" key="1">
    <citation type="submission" date="2016-10" db="EMBL/GenBank/DDBJ databases">
        <title>Complete Genome Sequence of the Nonylphenol-Degrading Bacterium Sphingobium cloacae JCM 10874T.</title>
        <authorList>
            <person name="Ootsuka M."/>
            <person name="Nishizawa T."/>
            <person name="Ohta H."/>
        </authorList>
    </citation>
    <scope>NUCLEOTIDE SEQUENCE [LARGE SCALE GENOMIC DNA]</scope>
    <source>
        <strain evidence="2 3">JCM 10874</strain>
    </source>
</reference>
<accession>A0A1E1EZH6</accession>
<dbReference type="InterPro" id="IPR002878">
    <property type="entry name" value="ChsH2_C"/>
</dbReference>
<dbReference type="AlphaFoldDB" id="A0A1E1EZH6"/>
<keyword evidence="3" id="KW-1185">Reference proteome</keyword>
<proteinExistence type="predicted"/>
<dbReference type="RefSeq" id="WP_066515847.1">
    <property type="nucleotide sequence ID" value="NZ_AP017655.1"/>
</dbReference>
<dbReference type="SUPFAM" id="SSF50249">
    <property type="entry name" value="Nucleic acid-binding proteins"/>
    <property type="match status" value="1"/>
</dbReference>
<name>A0A1E1EZH6_9SPHN</name>
<dbReference type="Pfam" id="PF01796">
    <property type="entry name" value="OB_ChsH2_C"/>
    <property type="match status" value="1"/>
</dbReference>
<dbReference type="Proteomes" id="UP000218272">
    <property type="component" value="Chromosome SCLO_1"/>
</dbReference>
<evidence type="ECO:0000259" key="1">
    <source>
        <dbReference type="Pfam" id="PF01796"/>
    </source>
</evidence>
<evidence type="ECO:0000313" key="3">
    <source>
        <dbReference type="Proteomes" id="UP000218272"/>
    </source>
</evidence>
<organism evidence="2 3">
    <name type="scientific">Sphingobium cloacae</name>
    <dbReference type="NCBI Taxonomy" id="120107"/>
    <lineage>
        <taxon>Bacteria</taxon>
        <taxon>Pseudomonadati</taxon>
        <taxon>Pseudomonadota</taxon>
        <taxon>Alphaproteobacteria</taxon>
        <taxon>Sphingomonadales</taxon>
        <taxon>Sphingomonadaceae</taxon>
        <taxon>Sphingobium</taxon>
    </lineage>
</organism>
<protein>
    <recommendedName>
        <fullName evidence="1">ChsH2 C-terminal OB-fold domain-containing protein</fullName>
    </recommendedName>
</protein>